<reference evidence="4" key="1">
    <citation type="submission" date="2016-06" db="UniProtKB">
        <authorList>
            <consortium name="WormBaseParasite"/>
        </authorList>
    </citation>
    <scope>IDENTIFICATION</scope>
</reference>
<evidence type="ECO:0000256" key="1">
    <source>
        <dbReference type="SAM" id="MobiDB-lite"/>
    </source>
</evidence>
<name>A0A183D1F5_9BILA</name>
<feature type="compositionally biased region" description="Low complexity" evidence="1">
    <location>
        <begin position="28"/>
        <end position="48"/>
    </location>
</feature>
<gene>
    <name evidence="2" type="ORF">GPUH_LOCUS2545</name>
</gene>
<feature type="region of interest" description="Disordered" evidence="1">
    <location>
        <begin position="1"/>
        <end position="104"/>
    </location>
</feature>
<dbReference type="AlphaFoldDB" id="A0A183D1F5"/>
<accession>A0A183D1F5</accession>
<dbReference type="Proteomes" id="UP000271098">
    <property type="component" value="Unassembled WGS sequence"/>
</dbReference>
<protein>
    <submittedName>
        <fullName evidence="2 4">Uncharacterized protein</fullName>
    </submittedName>
</protein>
<dbReference type="OrthoDB" id="5867692at2759"/>
<dbReference type="EMBL" id="UYRT01003898">
    <property type="protein sequence ID" value="VDK34870.1"/>
    <property type="molecule type" value="Genomic_DNA"/>
</dbReference>
<evidence type="ECO:0000313" key="2">
    <source>
        <dbReference type="EMBL" id="VDK34870.1"/>
    </source>
</evidence>
<proteinExistence type="predicted"/>
<feature type="compositionally biased region" description="Basic and acidic residues" evidence="1">
    <location>
        <begin position="9"/>
        <end position="27"/>
    </location>
</feature>
<evidence type="ECO:0000313" key="3">
    <source>
        <dbReference type="Proteomes" id="UP000271098"/>
    </source>
</evidence>
<dbReference type="WBParaSite" id="GPUH_0000255101-mRNA-1">
    <property type="protein sequence ID" value="GPUH_0000255101-mRNA-1"/>
    <property type="gene ID" value="GPUH_0000255101"/>
</dbReference>
<evidence type="ECO:0000313" key="4">
    <source>
        <dbReference type="WBParaSite" id="GPUH_0000255101-mRNA-1"/>
    </source>
</evidence>
<keyword evidence="3" id="KW-1185">Reference proteome</keyword>
<feature type="compositionally biased region" description="Basic residues" evidence="1">
    <location>
        <begin position="72"/>
        <end position="89"/>
    </location>
</feature>
<sequence length="104" mass="11402">MSRMLAGGRGDDTLKRTRARPTPERSSADIISASSSLSRPADSLSPSRESPDDEILDGLVKAATIQSEPRDHRRRAKQFNRKSLRRTRTLKLVDEQPGSAATSA</sequence>
<reference evidence="2 3" key="2">
    <citation type="submission" date="2018-11" db="EMBL/GenBank/DDBJ databases">
        <authorList>
            <consortium name="Pathogen Informatics"/>
        </authorList>
    </citation>
    <scope>NUCLEOTIDE SEQUENCE [LARGE SCALE GENOMIC DNA]</scope>
</reference>
<organism evidence="4">
    <name type="scientific">Gongylonema pulchrum</name>
    <dbReference type="NCBI Taxonomy" id="637853"/>
    <lineage>
        <taxon>Eukaryota</taxon>
        <taxon>Metazoa</taxon>
        <taxon>Ecdysozoa</taxon>
        <taxon>Nematoda</taxon>
        <taxon>Chromadorea</taxon>
        <taxon>Rhabditida</taxon>
        <taxon>Spirurina</taxon>
        <taxon>Spiruromorpha</taxon>
        <taxon>Spiruroidea</taxon>
        <taxon>Gongylonematidae</taxon>
        <taxon>Gongylonema</taxon>
    </lineage>
</organism>